<evidence type="ECO:0000313" key="5">
    <source>
        <dbReference type="RefSeq" id="XP_013407812.1"/>
    </source>
</evidence>
<name>A0A1S3JBM5_LINAN</name>
<evidence type="ECO:0000313" key="2">
    <source>
        <dbReference type="Proteomes" id="UP000085678"/>
    </source>
</evidence>
<feature type="signal peptide" evidence="1">
    <location>
        <begin position="1"/>
        <end position="25"/>
    </location>
</feature>
<accession>A0A1S3JBM5</accession>
<proteinExistence type="predicted"/>
<dbReference type="RefSeq" id="XP_013407810.1">
    <property type="nucleotide sequence ID" value="XM_013552356.1"/>
</dbReference>
<reference evidence="3 4" key="1">
    <citation type="submission" date="2025-04" db="UniProtKB">
        <authorList>
            <consortium name="RefSeq"/>
        </authorList>
    </citation>
    <scope>IDENTIFICATION</scope>
    <source>
        <tissue evidence="3 4">Gonads</tissue>
    </source>
</reference>
<organism evidence="2 3">
    <name type="scientific">Lingula anatina</name>
    <name type="common">Brachiopod</name>
    <name type="synonym">Lingula unguis</name>
    <dbReference type="NCBI Taxonomy" id="7574"/>
    <lineage>
        <taxon>Eukaryota</taxon>
        <taxon>Metazoa</taxon>
        <taxon>Spiralia</taxon>
        <taxon>Lophotrochozoa</taxon>
        <taxon>Brachiopoda</taxon>
        <taxon>Linguliformea</taxon>
        <taxon>Lingulata</taxon>
        <taxon>Lingulida</taxon>
        <taxon>Linguloidea</taxon>
        <taxon>Lingulidae</taxon>
        <taxon>Lingula</taxon>
    </lineage>
</organism>
<dbReference type="GeneID" id="106171864"/>
<keyword evidence="2" id="KW-1185">Reference proteome</keyword>
<feature type="chain" id="PRO_5014545921" evidence="1">
    <location>
        <begin position="26"/>
        <end position="503"/>
    </location>
</feature>
<protein>
    <submittedName>
        <fullName evidence="3 4">Uncharacterized protein LOC106171864</fullName>
    </submittedName>
</protein>
<evidence type="ECO:0000256" key="1">
    <source>
        <dbReference type="SAM" id="SignalP"/>
    </source>
</evidence>
<dbReference type="RefSeq" id="XP_013407812.1">
    <property type="nucleotide sequence ID" value="XM_013552358.1"/>
</dbReference>
<dbReference type="AlphaFoldDB" id="A0A1S3JBM5"/>
<dbReference type="KEGG" id="lak:106171864"/>
<sequence>MAAYRAYPTSFVCVLLAYCALYAEAGFLRPDFDSGWFNMTADETAANTYKEITHGLGETPIKVKVLGRAIDGNHKGFIFEGTGTSQGDDDFGQPRSGPAYAYNNDVVRIWLPTINNFNPGDNYAIYVGGLWGGNDSTNAQASKTAEFKVLAWLEKSFYTASEVIRTNISRYEFKEVPHTLGATPVYVLARAVIPDDETHGGFVFEGIGSQMMSKGPQSYNAYLGLLYGYNASSIRMWTGMFVMGVSDGWGKNKNNVARTSADVEIYVWADFDSTGLGTYDSGWFRWDQSQKEDYMELHVGMGYLPRFALVQYKAIDGDNQGYIFNAIGTAENDGLTPTQKPQLGGVVFAYGKNSVRLWTPSPDLTGTASIVRIMDLGGNQSIQLSTQADVRVRLWAGKFHQKTACTLGSTYQKMEDMSTTWQTANATTHLGQLTVTGSLKCGRECHCRPDCVAWATPGYVRGNIPTSCDLMGVRFGSDQSLPSDQNLKFYRYVDMDISGWEEN</sequence>
<dbReference type="RefSeq" id="XP_013407811.1">
    <property type="nucleotide sequence ID" value="XM_013552357.1"/>
</dbReference>
<dbReference type="OrthoDB" id="6045112at2759"/>
<dbReference type="OMA" id="NITIFAW"/>
<keyword evidence="1" id="KW-0732">Signal</keyword>
<evidence type="ECO:0000313" key="4">
    <source>
        <dbReference type="RefSeq" id="XP_013407811.1"/>
    </source>
</evidence>
<gene>
    <name evidence="3 4 5" type="primary">LOC106171864</name>
</gene>
<dbReference type="Proteomes" id="UP000085678">
    <property type="component" value="Unplaced"/>
</dbReference>
<evidence type="ECO:0000313" key="3">
    <source>
        <dbReference type="RefSeq" id="XP_013407810.1"/>
    </source>
</evidence>